<evidence type="ECO:0000256" key="1">
    <source>
        <dbReference type="SAM" id="SignalP"/>
    </source>
</evidence>
<dbReference type="EMBL" id="AAGUYM010000118">
    <property type="protein sequence ID" value="EBS2696614.1"/>
    <property type="molecule type" value="Genomic_DNA"/>
</dbReference>
<dbReference type="AlphaFoldDB" id="A0A5U9KZF1"/>
<name>A0A5U9KZF1_SALNE</name>
<sequence length="108" mass="11537">MKKLYILIATGFLLSGPAVAKVDATTVQAATQTAQKAYEAVTGNDAGDVNWSSYEEVPGIKDPASPGHKLRVLQWEGFNPGYHTCDRVRVLVNDGGSPVGAEVLYMGR</sequence>
<proteinExistence type="predicted"/>
<keyword evidence="1" id="KW-0732">Signal</keyword>
<protein>
    <recommendedName>
        <fullName evidence="3">Chitinase</fullName>
    </recommendedName>
</protein>
<reference evidence="2" key="1">
    <citation type="submission" date="2018-07" db="EMBL/GenBank/DDBJ databases">
        <authorList>
            <person name="Ashton P.M."/>
            <person name="Dallman T."/>
            <person name="Nair S."/>
            <person name="De Pinna E."/>
            <person name="Peters T."/>
            <person name="Grant K."/>
        </authorList>
    </citation>
    <scope>NUCLEOTIDE SEQUENCE [LARGE SCALE GENOMIC DNA]</scope>
    <source>
        <strain evidence="2">436933</strain>
    </source>
</reference>
<organism evidence="2">
    <name type="scientific">Salmonella newport</name>
    <dbReference type="NCBI Taxonomy" id="108619"/>
    <lineage>
        <taxon>Bacteria</taxon>
        <taxon>Pseudomonadati</taxon>
        <taxon>Pseudomonadota</taxon>
        <taxon>Gammaproteobacteria</taxon>
        <taxon>Enterobacterales</taxon>
        <taxon>Enterobacteriaceae</taxon>
        <taxon>Salmonella</taxon>
    </lineage>
</organism>
<accession>A0A5U9KZF1</accession>
<gene>
    <name evidence="2" type="ORF">DRY71_28725</name>
</gene>
<feature type="chain" id="PRO_5024891661" description="Chitinase" evidence="1">
    <location>
        <begin position="21"/>
        <end position="108"/>
    </location>
</feature>
<comment type="caution">
    <text evidence="2">The sequence shown here is derived from an EMBL/GenBank/DDBJ whole genome shotgun (WGS) entry which is preliminary data.</text>
</comment>
<feature type="signal peptide" evidence="1">
    <location>
        <begin position="1"/>
        <end position="20"/>
    </location>
</feature>
<dbReference type="Proteomes" id="UP000839726">
    <property type="component" value="Unassembled WGS sequence"/>
</dbReference>
<evidence type="ECO:0000313" key="2">
    <source>
        <dbReference type="EMBL" id="EBS2696614.1"/>
    </source>
</evidence>
<evidence type="ECO:0008006" key="3">
    <source>
        <dbReference type="Google" id="ProtNLM"/>
    </source>
</evidence>